<gene>
    <name evidence="1" type="ORF">ACFOPQ_19070</name>
</gene>
<evidence type="ECO:0000313" key="2">
    <source>
        <dbReference type="Proteomes" id="UP001595748"/>
    </source>
</evidence>
<protein>
    <recommendedName>
        <fullName evidence="3">DUF4132 domain-containing protein</fullName>
    </recommendedName>
</protein>
<name>A0ABV8AAZ1_9DEIO</name>
<accession>A0ABV8AAZ1</accession>
<sequence length="608" mass="66932">MTVKGVGVCQTERNVDQHLAFIELYEYKVADLVRGHEPAGGRRALLELRAVLLQASLDGALSRRLSKVDRLYREFRRQANAGEVGRSRSVQFRPESSAPPLAPSGSALEEARVWRELHQLVWCSQVQERVQQFVLQARSEAGHATLRVVYAVTETAERSLRGVPEAFPVPLSDDPLLSLGDREIALQLGESLCQLLLTPEGEQVLLEAVSRTWAQPFPPHVDEAVLAARIESAEREPISQVAREELIQALRAQYPQAPDPRERPAVRLACARLEELLGSVLALRPGMAGLPGRSILYSSDPVAGMIDAPEDQEELVIYLGTDSMGAGQEAYWHGLHLRWQRGGQDWQFMVDKQLALLRPSLPKASRHLKLRVGEETLRVYHSGDYVLLRHTLVPRDALQTLARQALLTARLLDPAHTFANLRLGRALARALRDNELDLEEFAAASAEKYGGADAGHLLAFARQGAGTLLSQAGEVTESKVEELLDSLTGLLNLPAVHARTLRQAWQEVQLVTHTTAEASPPILHLRSDGQFGAVKLGDQPLNLHFRGRVVTLNRDYKGDVAVLLPGGSAGEKAVLHDLLVVPVADLSLVLVKWQQWVAATTVRNLALP</sequence>
<proteinExistence type="predicted"/>
<keyword evidence="2" id="KW-1185">Reference proteome</keyword>
<reference evidence="2" key="1">
    <citation type="journal article" date="2019" name="Int. J. Syst. Evol. Microbiol.">
        <title>The Global Catalogue of Microorganisms (GCM) 10K type strain sequencing project: providing services to taxonomists for standard genome sequencing and annotation.</title>
        <authorList>
            <consortium name="The Broad Institute Genomics Platform"/>
            <consortium name="The Broad Institute Genome Sequencing Center for Infectious Disease"/>
            <person name="Wu L."/>
            <person name="Ma J."/>
        </authorList>
    </citation>
    <scope>NUCLEOTIDE SEQUENCE [LARGE SCALE GENOMIC DNA]</scope>
    <source>
        <strain evidence="2">CCTCC AB 2013263</strain>
    </source>
</reference>
<comment type="caution">
    <text evidence="1">The sequence shown here is derived from an EMBL/GenBank/DDBJ whole genome shotgun (WGS) entry which is preliminary data.</text>
</comment>
<dbReference type="RefSeq" id="WP_380080806.1">
    <property type="nucleotide sequence ID" value="NZ_JBHRZF010000217.1"/>
</dbReference>
<evidence type="ECO:0000313" key="1">
    <source>
        <dbReference type="EMBL" id="MFC3862869.1"/>
    </source>
</evidence>
<dbReference type="Proteomes" id="UP001595748">
    <property type="component" value="Unassembled WGS sequence"/>
</dbReference>
<evidence type="ECO:0008006" key="3">
    <source>
        <dbReference type="Google" id="ProtNLM"/>
    </source>
</evidence>
<dbReference type="EMBL" id="JBHRZF010000217">
    <property type="protein sequence ID" value="MFC3862869.1"/>
    <property type="molecule type" value="Genomic_DNA"/>
</dbReference>
<organism evidence="1 2">
    <name type="scientific">Deinococcus antarcticus</name>
    <dbReference type="NCBI Taxonomy" id="1298767"/>
    <lineage>
        <taxon>Bacteria</taxon>
        <taxon>Thermotogati</taxon>
        <taxon>Deinococcota</taxon>
        <taxon>Deinococci</taxon>
        <taxon>Deinococcales</taxon>
        <taxon>Deinococcaceae</taxon>
        <taxon>Deinococcus</taxon>
    </lineage>
</organism>